<keyword evidence="14" id="KW-1185">Reference proteome</keyword>
<dbReference type="GO" id="GO:0015421">
    <property type="term" value="F:ABC-type oligopeptide transporter activity"/>
    <property type="evidence" value="ECO:0007669"/>
    <property type="project" value="TreeGrafter"/>
</dbReference>
<dbReference type="PANTHER" id="PTHR43394:SF1">
    <property type="entry name" value="ATP-BINDING CASSETTE SUB-FAMILY B MEMBER 10, MITOCHONDRIAL"/>
    <property type="match status" value="1"/>
</dbReference>
<dbReference type="FunFam" id="3.40.50.300:FF:000205">
    <property type="entry name" value="ABC transporter B family member 4"/>
    <property type="match status" value="1"/>
</dbReference>
<organism evidence="13 14">
    <name type="scientific">Dictyostelium firmibasis</name>
    <dbReference type="NCBI Taxonomy" id="79012"/>
    <lineage>
        <taxon>Eukaryota</taxon>
        <taxon>Amoebozoa</taxon>
        <taxon>Evosea</taxon>
        <taxon>Eumycetozoa</taxon>
        <taxon>Dictyostelia</taxon>
        <taxon>Dictyosteliales</taxon>
        <taxon>Dictyosteliaceae</taxon>
        <taxon>Dictyostelium</taxon>
    </lineage>
</organism>
<proteinExistence type="inferred from homology"/>
<protein>
    <submittedName>
        <fullName evidence="13">Uncharacterized protein</fullName>
    </submittedName>
</protein>
<feature type="region of interest" description="Disordered" evidence="9">
    <location>
        <begin position="81"/>
        <end position="112"/>
    </location>
</feature>
<evidence type="ECO:0000313" key="13">
    <source>
        <dbReference type="EMBL" id="KAK5583784.1"/>
    </source>
</evidence>
<dbReference type="AlphaFoldDB" id="A0AAN7U156"/>
<feature type="domain" description="ABC transporter" evidence="11">
    <location>
        <begin position="531"/>
        <end position="767"/>
    </location>
</feature>
<dbReference type="Gene3D" id="3.40.50.300">
    <property type="entry name" value="P-loop containing nucleotide triphosphate hydrolases"/>
    <property type="match status" value="1"/>
</dbReference>
<feature type="transmembrane region" description="Helical" evidence="10">
    <location>
        <begin position="333"/>
        <end position="351"/>
    </location>
</feature>
<comment type="subcellular location">
    <subcellularLocation>
        <location evidence="1">Membrane</location>
        <topology evidence="1">Multi-pass membrane protein</topology>
    </subcellularLocation>
</comment>
<evidence type="ECO:0000259" key="12">
    <source>
        <dbReference type="PROSITE" id="PS50929"/>
    </source>
</evidence>
<name>A0AAN7U156_9MYCE</name>
<evidence type="ECO:0000256" key="4">
    <source>
        <dbReference type="ARBA" id="ARBA00022692"/>
    </source>
</evidence>
<sequence length="775" mass="86280">MNSLLRYSLKIIKPTNIKNVKITTSTIKPKTLQQSGVFLNSINNKSNNILYKFNKPSNDYINSNIFFENCKNEININNNNVNKRNYSSSNNNSNNNNNNSKNSNNNNNNNNNNNESFKFFKNLFEIKKVNGILTIIVGTFVIFKIYDDKIGIVFCENEIDKETILNDPYDNRSEEIIVELKDIEKDDNIIDDDNNDETKKISSFKLFFKMIGNDIWLFCFGIVTAFFSSWVGLQIPKVFGSLVDCTKNGDPLKGPATQAIFILLAQAGLNFLYSTLISMACERYSARLRSTLFGAMLEQEIAFFDQNSTGDLINRLSSDVQLVRSALKHSVSLGVKSIGQIVGGIISLILISPKLSFGMMAILPTMVSVGTVYAGWLKSLSLRSQRAQAQSTIVAEEAIGNIRTVQAFSNQHYETDRFMEKNQQSLSLSTESGVQIGIFQGVTSLALNSVSLLVYWYGGTLVSRGEMTGGQLTSFIIHTMNMQSSFSQISILFTQIMSAMGGMQRITELINRIPLINSNKGYKLKELKGEIKFIDVDFKYPTRPHVHVLNRLNLTLKPGQVVALAGSSGGGKSTIAGLLERFYDISNGEILIDGYPIKELNAKWLRSRIGIVSQEPSLFATTILENLRYGNPNATEDEIIEAAKLANAHQFISNFPQGYNTVVGERGVQLSGGQKQRIAIARAILKNPQIIILDEATSALDSQSELLVQTALDNLMKGRTTLVIAHRLSTVQSADVIGVLSHGKIAEFGNHNELMKNQKGLYYKLVQRQLSQQQQ</sequence>
<evidence type="ECO:0000259" key="11">
    <source>
        <dbReference type="PROSITE" id="PS50893"/>
    </source>
</evidence>
<comment type="caution">
    <text evidence="13">The sequence shown here is derived from an EMBL/GenBank/DDBJ whole genome shotgun (WGS) entry which is preliminary data.</text>
</comment>
<dbReference type="Proteomes" id="UP001344447">
    <property type="component" value="Unassembled WGS sequence"/>
</dbReference>
<keyword evidence="6" id="KW-0067">ATP-binding</keyword>
<dbReference type="PANTHER" id="PTHR43394">
    <property type="entry name" value="ATP-DEPENDENT PERMEASE MDL1, MITOCHONDRIAL"/>
    <property type="match status" value="1"/>
</dbReference>
<dbReference type="GO" id="GO:0005524">
    <property type="term" value="F:ATP binding"/>
    <property type="evidence" value="ECO:0007669"/>
    <property type="project" value="UniProtKB-KW"/>
</dbReference>
<dbReference type="Pfam" id="PF00005">
    <property type="entry name" value="ABC_tran"/>
    <property type="match status" value="1"/>
</dbReference>
<comment type="similarity">
    <text evidence="2">Belongs to the ABC transporter superfamily. ABCB family. Multidrug resistance exporter (TC 3.A.1.201) subfamily.</text>
</comment>
<feature type="transmembrane region" description="Helical" evidence="10">
    <location>
        <begin position="259"/>
        <end position="281"/>
    </location>
</feature>
<evidence type="ECO:0000256" key="6">
    <source>
        <dbReference type="ARBA" id="ARBA00022840"/>
    </source>
</evidence>
<dbReference type="EMBL" id="JAVFKY010000001">
    <property type="protein sequence ID" value="KAK5583784.1"/>
    <property type="molecule type" value="Genomic_DNA"/>
</dbReference>
<dbReference type="CDD" id="cd18574">
    <property type="entry name" value="ABC_6TM_ABCB8_like"/>
    <property type="match status" value="1"/>
</dbReference>
<feature type="transmembrane region" description="Helical" evidence="10">
    <location>
        <begin position="215"/>
        <end position="233"/>
    </location>
</feature>
<dbReference type="SMART" id="SM00382">
    <property type="entry name" value="AAA"/>
    <property type="match status" value="1"/>
</dbReference>
<keyword evidence="7 10" id="KW-1133">Transmembrane helix</keyword>
<dbReference type="SUPFAM" id="SSF90123">
    <property type="entry name" value="ABC transporter transmembrane region"/>
    <property type="match status" value="1"/>
</dbReference>
<dbReference type="InterPro" id="IPR011527">
    <property type="entry name" value="ABC1_TM_dom"/>
</dbReference>
<dbReference type="InterPro" id="IPR017871">
    <property type="entry name" value="ABC_transporter-like_CS"/>
</dbReference>
<dbReference type="PROSITE" id="PS50929">
    <property type="entry name" value="ABC_TM1F"/>
    <property type="match status" value="1"/>
</dbReference>
<evidence type="ECO:0000256" key="2">
    <source>
        <dbReference type="ARBA" id="ARBA00007577"/>
    </source>
</evidence>
<dbReference type="Gene3D" id="1.20.1560.10">
    <property type="entry name" value="ABC transporter type 1, transmembrane domain"/>
    <property type="match status" value="1"/>
</dbReference>
<evidence type="ECO:0000256" key="5">
    <source>
        <dbReference type="ARBA" id="ARBA00022741"/>
    </source>
</evidence>
<dbReference type="GO" id="GO:0016887">
    <property type="term" value="F:ATP hydrolysis activity"/>
    <property type="evidence" value="ECO:0007669"/>
    <property type="project" value="InterPro"/>
</dbReference>
<dbReference type="InterPro" id="IPR036640">
    <property type="entry name" value="ABC1_TM_sf"/>
</dbReference>
<evidence type="ECO:0000256" key="8">
    <source>
        <dbReference type="ARBA" id="ARBA00023136"/>
    </source>
</evidence>
<dbReference type="PROSITE" id="PS00211">
    <property type="entry name" value="ABC_TRANSPORTER_1"/>
    <property type="match status" value="1"/>
</dbReference>
<evidence type="ECO:0000256" key="10">
    <source>
        <dbReference type="SAM" id="Phobius"/>
    </source>
</evidence>
<keyword evidence="8 10" id="KW-0472">Membrane</keyword>
<dbReference type="FunFam" id="1.20.1560.10:FF:000215">
    <property type="entry name" value="ABC transporter B family member 4"/>
    <property type="match status" value="1"/>
</dbReference>
<dbReference type="GO" id="GO:0005743">
    <property type="term" value="C:mitochondrial inner membrane"/>
    <property type="evidence" value="ECO:0007669"/>
    <property type="project" value="TreeGrafter"/>
</dbReference>
<dbReference type="GO" id="GO:0090374">
    <property type="term" value="P:oligopeptide export from mitochondrion"/>
    <property type="evidence" value="ECO:0007669"/>
    <property type="project" value="TreeGrafter"/>
</dbReference>
<dbReference type="InterPro" id="IPR003439">
    <property type="entry name" value="ABC_transporter-like_ATP-bd"/>
</dbReference>
<evidence type="ECO:0000313" key="14">
    <source>
        <dbReference type="Proteomes" id="UP001344447"/>
    </source>
</evidence>
<reference evidence="13 14" key="1">
    <citation type="submission" date="2023-11" db="EMBL/GenBank/DDBJ databases">
        <title>Dfirmibasis_genome.</title>
        <authorList>
            <person name="Edelbroek B."/>
            <person name="Kjellin J."/>
            <person name="Jerlstrom-Hultqvist J."/>
            <person name="Soderbom F."/>
        </authorList>
    </citation>
    <scope>NUCLEOTIDE SEQUENCE [LARGE SCALE GENOMIC DNA]</scope>
    <source>
        <strain evidence="13 14">TNS-C-14</strain>
    </source>
</reference>
<evidence type="ECO:0000256" key="9">
    <source>
        <dbReference type="SAM" id="MobiDB-lite"/>
    </source>
</evidence>
<dbReference type="SUPFAM" id="SSF52540">
    <property type="entry name" value="P-loop containing nucleoside triphosphate hydrolases"/>
    <property type="match status" value="1"/>
</dbReference>
<evidence type="ECO:0000256" key="3">
    <source>
        <dbReference type="ARBA" id="ARBA00022448"/>
    </source>
</evidence>
<dbReference type="CDD" id="cd03249">
    <property type="entry name" value="ABC_MTABC3_MDL1_MDL2"/>
    <property type="match status" value="1"/>
</dbReference>
<gene>
    <name evidence="13" type="ORF">RB653_005384</name>
</gene>
<evidence type="ECO:0000256" key="1">
    <source>
        <dbReference type="ARBA" id="ARBA00004141"/>
    </source>
</evidence>
<keyword evidence="3" id="KW-0813">Transport</keyword>
<dbReference type="InterPro" id="IPR027417">
    <property type="entry name" value="P-loop_NTPase"/>
</dbReference>
<dbReference type="InterPro" id="IPR003593">
    <property type="entry name" value="AAA+_ATPase"/>
</dbReference>
<accession>A0AAN7U156</accession>
<feature type="domain" description="ABC transmembrane type-1" evidence="12">
    <location>
        <begin position="220"/>
        <end position="498"/>
    </location>
</feature>
<dbReference type="PIRSF" id="PIRSF002773">
    <property type="entry name" value="ABC_prm/ATPase_B"/>
    <property type="match status" value="1"/>
</dbReference>
<dbReference type="Pfam" id="PF00664">
    <property type="entry name" value="ABC_membrane"/>
    <property type="match status" value="1"/>
</dbReference>
<feature type="transmembrane region" description="Helical" evidence="10">
    <location>
        <begin position="357"/>
        <end position="376"/>
    </location>
</feature>
<keyword evidence="5" id="KW-0547">Nucleotide-binding</keyword>
<evidence type="ECO:0000256" key="7">
    <source>
        <dbReference type="ARBA" id="ARBA00022989"/>
    </source>
</evidence>
<dbReference type="PROSITE" id="PS50893">
    <property type="entry name" value="ABC_TRANSPORTER_2"/>
    <property type="match status" value="1"/>
</dbReference>
<keyword evidence="4 10" id="KW-0812">Transmembrane</keyword>
<dbReference type="InterPro" id="IPR039421">
    <property type="entry name" value="Type_1_exporter"/>
</dbReference>